<sequence length="869" mass="96586">MSSTPAGRIYVYSAPGYDTEWTRTVGTSTFTGRGRLKVGYTGRPDPRVRIKEQTGTVYPGGDGIVIHLDEPAVRTDGTAFDDHAVHKVLDAAGVQRSSEVVEATLTEIRAALAAVRAGRPFDASRSDDFPMRPEQVDAVERTAAYFAEHANDSQPPRFLWNAKMRFGKTFTAYHLAKRMGWKRVLVLTYKPAVRNSWREDLLGHVDFADWEFADRDNPANPDTAAPLVWFASFQDLLGTKAGGEVKDHNVDLHLIDWDCIVADEYHFGAWQGAAREVTSPAPSLAEVTRAAEREAKADAEAADEIEDLAEAGTPRLYSATTDTTELPADLDSAQLHLSSRHYLYLSGTPFRALTEGEFNEDAIYNWTYPDEQFAKEHWGDDPSRDTERNPYLELPQMQMFTYALSEMASEAIDQGADGLFDLSGFFEASKVGSEYHFTDPERVAGFLNMLRGRLSQTATEKLLNNFKPPFPYSDARFTKAVEHSVWFLPTVASAHAMKDSLEAHPFFKDFLVHVAAGNAAKMGAEAKIPVEAMLANAAKLGKSTITLSVGKLMTGVTVPQWGSILILRSLKSPESYFQAAFRVQSPWVTRNDDGTRTINKETCFVFDFDPNRALTLVYQYGTKLAGGSTKTAPVEVIEELIEFLPIFAFDGGRMDQVDVNAVMDWGTAGAGAAMLAKRWGSPRLIDLSEAVLTRLLGDSDLIARLEQMEDFRNLRQDANKIIAHSKKVREGKKAKGGGESGGDDDPEVTAARKAKREQVNTLRSKLLKFVQAVPVFMYLTDYREEALMDIIESLDTNLFERVTGLTLNDFHKLSDVGVFHPAHMNEAIWQFRLFERASLDYLGTISDELKPTKFGLWDHSVAEPPAHTI</sequence>
<name>A0A6J7LLD9_9ZZZZ</name>
<reference evidence="2" key="1">
    <citation type="submission" date="2020-05" db="EMBL/GenBank/DDBJ databases">
        <authorList>
            <person name="Chiriac C."/>
            <person name="Salcher M."/>
            <person name="Ghai R."/>
            <person name="Kavagutti S V."/>
        </authorList>
    </citation>
    <scope>NUCLEOTIDE SEQUENCE</scope>
</reference>
<gene>
    <name evidence="2" type="ORF">UFOPK3772_03092</name>
</gene>
<dbReference type="EMBL" id="CAFBNE010000155">
    <property type="protein sequence ID" value="CAB4968355.1"/>
    <property type="molecule type" value="Genomic_DNA"/>
</dbReference>
<evidence type="ECO:0000313" key="2">
    <source>
        <dbReference type="EMBL" id="CAB4968355.1"/>
    </source>
</evidence>
<accession>A0A6J7LLD9</accession>
<organism evidence="2">
    <name type="scientific">freshwater metagenome</name>
    <dbReference type="NCBI Taxonomy" id="449393"/>
    <lineage>
        <taxon>unclassified sequences</taxon>
        <taxon>metagenomes</taxon>
        <taxon>ecological metagenomes</taxon>
    </lineage>
</organism>
<dbReference type="Gene3D" id="3.40.50.300">
    <property type="entry name" value="P-loop containing nucleotide triphosphate hydrolases"/>
    <property type="match status" value="1"/>
</dbReference>
<feature type="region of interest" description="Disordered" evidence="1">
    <location>
        <begin position="727"/>
        <end position="753"/>
    </location>
</feature>
<protein>
    <submittedName>
        <fullName evidence="2">Unannotated protein</fullName>
    </submittedName>
</protein>
<evidence type="ECO:0000256" key="1">
    <source>
        <dbReference type="SAM" id="MobiDB-lite"/>
    </source>
</evidence>
<dbReference type="AlphaFoldDB" id="A0A6J7LLD9"/>
<dbReference type="InterPro" id="IPR027417">
    <property type="entry name" value="P-loop_NTPase"/>
</dbReference>
<dbReference type="SUPFAM" id="SSF52540">
    <property type="entry name" value="P-loop containing nucleoside triphosphate hydrolases"/>
    <property type="match status" value="1"/>
</dbReference>
<proteinExistence type="predicted"/>